<reference evidence="1" key="1">
    <citation type="submission" date="2007-02" db="EMBL/GenBank/DDBJ databases">
        <title>Complete sequence of Mycobacterium sp. JLS.</title>
        <authorList>
            <consortium name="US DOE Joint Genome Institute"/>
            <person name="Copeland A."/>
            <person name="Lucas S."/>
            <person name="Lapidus A."/>
            <person name="Barry K."/>
            <person name="Detter J.C."/>
            <person name="Glavina del Rio T."/>
            <person name="Hammon N."/>
            <person name="Israni S."/>
            <person name="Dalin E."/>
            <person name="Tice H."/>
            <person name="Pitluck S."/>
            <person name="Chain P."/>
            <person name="Malfatti S."/>
            <person name="Shin M."/>
            <person name="Vergez L."/>
            <person name="Schmutz J."/>
            <person name="Larimer F."/>
            <person name="Land M."/>
            <person name="Hauser L."/>
            <person name="Kyrpides N."/>
            <person name="Mikhailova N."/>
            <person name="Miller C.D."/>
            <person name="Anderson A.J."/>
            <person name="Sims R.C."/>
            <person name="Richardson P."/>
        </authorList>
    </citation>
    <scope>NUCLEOTIDE SEQUENCE [LARGE SCALE GENOMIC DNA]</scope>
    <source>
        <strain evidence="1">JLS</strain>
    </source>
</reference>
<organism evidence="1">
    <name type="scientific">Mycobacterium sp. (strain JLS)</name>
    <dbReference type="NCBI Taxonomy" id="164757"/>
    <lineage>
        <taxon>Bacteria</taxon>
        <taxon>Bacillati</taxon>
        <taxon>Actinomycetota</taxon>
        <taxon>Actinomycetes</taxon>
        <taxon>Mycobacteriales</taxon>
        <taxon>Mycobacteriaceae</taxon>
        <taxon>Mycobacterium</taxon>
    </lineage>
</organism>
<accession>A0A5Q5CNQ7</accession>
<dbReference type="GO" id="GO:0020037">
    <property type="term" value="F:heme binding"/>
    <property type="evidence" value="ECO:0007669"/>
    <property type="project" value="InterPro"/>
</dbReference>
<dbReference type="AlphaFoldDB" id="A0A5Q5CNQ7"/>
<dbReference type="InterPro" id="IPR020835">
    <property type="entry name" value="Catalase_sf"/>
</dbReference>
<evidence type="ECO:0008006" key="2">
    <source>
        <dbReference type="Google" id="ProtNLM"/>
    </source>
</evidence>
<name>A0A5Q5CNQ7_MYCSJ</name>
<sequence>MPCIAVVKPAHPVCARVRAGTRSGVNVSDLLALPVEVGAAVRRRRLFHPAGVLARGRIERVAPPGQGLPIETGDVIGRVSKAVGLPGSVPDIAGLAWRMTKDSRPWDILLATTAINRFMLLPTTSWDNTTYSSLMPLRYEGGVWWVRAHLTTKLDGPGLSLDTVTDQLARGDLDFSVDQAAGTGEFGPLARLTLSEVIPPDKDLSFDPTLNTAPGVSLAPGWLTDFRRAAYRRSREGRDAQ</sequence>
<gene>
    <name evidence="1" type="ordered locus">Mjls_5221</name>
</gene>
<dbReference type="KEGG" id="mjl:Mjls_5221"/>
<dbReference type="SUPFAM" id="SSF56634">
    <property type="entry name" value="Heme-dependent catalase-like"/>
    <property type="match status" value="1"/>
</dbReference>
<dbReference type="EMBL" id="CP000580">
    <property type="protein sequence ID" value="ABO00986.1"/>
    <property type="molecule type" value="Genomic_DNA"/>
</dbReference>
<proteinExistence type="predicted"/>
<evidence type="ECO:0000313" key="1">
    <source>
        <dbReference type="EMBL" id="ABO00986.1"/>
    </source>
</evidence>
<protein>
    <recommendedName>
        <fullName evidence="2">Phosphodiesterase</fullName>
    </recommendedName>
</protein>